<evidence type="ECO:0000256" key="2">
    <source>
        <dbReference type="ARBA" id="ARBA00022695"/>
    </source>
</evidence>
<proteinExistence type="inferred from homology"/>
<dbReference type="AlphaFoldDB" id="A0A8J6J4M9"/>
<dbReference type="HAMAP" id="MF_00108">
    <property type="entry name" value="IspD"/>
    <property type="match status" value="1"/>
</dbReference>
<organism evidence="5 6">
    <name type="scientific">Flintibacter faecis</name>
    <dbReference type="NCBI Taxonomy" id="2763047"/>
    <lineage>
        <taxon>Bacteria</taxon>
        <taxon>Bacillati</taxon>
        <taxon>Bacillota</taxon>
        <taxon>Clostridia</taxon>
        <taxon>Eubacteriales</taxon>
        <taxon>Flintibacter</taxon>
    </lineage>
</organism>
<name>A0A8J6J4M9_9FIRM</name>
<feature type="site" description="Positions MEP for the nucleophilic attack" evidence="4">
    <location>
        <position position="166"/>
    </location>
</feature>
<dbReference type="InterPro" id="IPR034683">
    <property type="entry name" value="IspD/TarI"/>
</dbReference>
<dbReference type="NCBIfam" id="TIGR00453">
    <property type="entry name" value="ispD"/>
    <property type="match status" value="1"/>
</dbReference>
<dbReference type="FunFam" id="3.90.550.10:FF:000003">
    <property type="entry name" value="2-C-methyl-D-erythritol 4-phosphate cytidylyltransferase"/>
    <property type="match status" value="1"/>
</dbReference>
<feature type="site" description="Transition state stabilizer" evidence="4">
    <location>
        <position position="29"/>
    </location>
</feature>
<dbReference type="PANTHER" id="PTHR32125">
    <property type="entry name" value="2-C-METHYL-D-ERYTHRITOL 4-PHOSPHATE CYTIDYLYLTRANSFERASE, CHLOROPLASTIC"/>
    <property type="match status" value="1"/>
</dbReference>
<dbReference type="Pfam" id="PF01128">
    <property type="entry name" value="IspD"/>
    <property type="match status" value="1"/>
</dbReference>
<keyword evidence="6" id="KW-1185">Reference proteome</keyword>
<keyword evidence="1 4" id="KW-0808">Transferase</keyword>
<comment type="pathway">
    <text evidence="4">Isoprenoid biosynthesis; isopentenyl diphosphate biosynthesis via DXP pathway; isopentenyl diphosphate from 1-deoxy-D-xylulose 5-phosphate: step 2/6.</text>
</comment>
<dbReference type="GO" id="GO:0050518">
    <property type="term" value="F:2-C-methyl-D-erythritol 4-phosphate cytidylyltransferase activity"/>
    <property type="evidence" value="ECO:0007669"/>
    <property type="project" value="UniProtKB-UniRule"/>
</dbReference>
<feature type="site" description="Transition state stabilizer" evidence="4">
    <location>
        <position position="35"/>
    </location>
</feature>
<reference evidence="5" key="1">
    <citation type="submission" date="2020-08" db="EMBL/GenBank/DDBJ databases">
        <title>Genome public.</title>
        <authorList>
            <person name="Liu C."/>
            <person name="Sun Q."/>
        </authorList>
    </citation>
    <scope>NUCLEOTIDE SEQUENCE</scope>
    <source>
        <strain evidence="5">BX5</strain>
    </source>
</reference>
<dbReference type="InterPro" id="IPR050088">
    <property type="entry name" value="IspD/TarI_cytidylyltransf_bact"/>
</dbReference>
<evidence type="ECO:0000313" key="6">
    <source>
        <dbReference type="Proteomes" id="UP000602260"/>
    </source>
</evidence>
<comment type="catalytic activity">
    <reaction evidence="4">
        <text>2-C-methyl-D-erythritol 4-phosphate + CTP + H(+) = 4-CDP-2-C-methyl-D-erythritol + diphosphate</text>
        <dbReference type="Rhea" id="RHEA:13429"/>
        <dbReference type="ChEBI" id="CHEBI:15378"/>
        <dbReference type="ChEBI" id="CHEBI:33019"/>
        <dbReference type="ChEBI" id="CHEBI:37563"/>
        <dbReference type="ChEBI" id="CHEBI:57823"/>
        <dbReference type="ChEBI" id="CHEBI:58262"/>
        <dbReference type="EC" id="2.7.7.60"/>
    </reaction>
</comment>
<comment type="similarity">
    <text evidence="4">Belongs to the IspD/TarI cytidylyltransferase family. IspD subfamily.</text>
</comment>
<dbReference type="CDD" id="cd02516">
    <property type="entry name" value="CDP-ME_synthetase"/>
    <property type="match status" value="1"/>
</dbReference>
<dbReference type="EMBL" id="JACOPN010000004">
    <property type="protein sequence ID" value="MBC5717067.1"/>
    <property type="molecule type" value="Genomic_DNA"/>
</dbReference>
<dbReference type="Gene3D" id="3.90.550.10">
    <property type="entry name" value="Spore Coat Polysaccharide Biosynthesis Protein SpsA, Chain A"/>
    <property type="match status" value="1"/>
</dbReference>
<comment type="caution">
    <text evidence="5">The sequence shown here is derived from an EMBL/GenBank/DDBJ whole genome shotgun (WGS) entry which is preliminary data.</text>
</comment>
<comment type="function">
    <text evidence="4">Catalyzes the formation of 4-diphosphocytidyl-2-C-methyl-D-erythritol from CTP and 2-C-methyl-D-erythritol 4-phosphate (MEP).</text>
</comment>
<dbReference type="PANTHER" id="PTHR32125:SF4">
    <property type="entry name" value="2-C-METHYL-D-ERYTHRITOL 4-PHOSPHATE CYTIDYLYLTRANSFERASE, CHLOROPLASTIC"/>
    <property type="match status" value="1"/>
</dbReference>
<protein>
    <recommendedName>
        <fullName evidence="4">2-C-methyl-D-erythritol 4-phosphate cytidylyltransferase</fullName>
        <ecNumber evidence="4">2.7.7.60</ecNumber>
    </recommendedName>
    <alternativeName>
        <fullName evidence="4">4-diphosphocytidyl-2C-methyl-D-erythritol synthase</fullName>
    </alternativeName>
    <alternativeName>
        <fullName evidence="4">MEP cytidylyltransferase</fullName>
        <shortName evidence="4">MCT</shortName>
    </alternativeName>
</protein>
<sequence>MAGLRSIFAKKQPAQTCAAVIVAAGSARRMGGIDKVLAPLGELPVLAHTLYVFQDSPAVDEIVVVTRPDLLVEVGRLCKEYGLDKVKKVVAGGSERTNSVLAGLREVSPQAELIAIHDGARPLLPPQILEETVAQAARTGAAAPALPVTDTIKRIKDGVSTGTVDREDLRAVQTPQIFEAGLIRAALEKAIADGENLTDDCAAVERLGMPVTLTQGSRENIKITTPFDLLLGQAILENRVKGS</sequence>
<dbReference type="UniPathway" id="UPA00056">
    <property type="reaction ID" value="UER00093"/>
</dbReference>
<dbReference type="RefSeq" id="WP_186878377.1">
    <property type="nucleotide sequence ID" value="NZ_JACOPN010000004.1"/>
</dbReference>
<dbReference type="Proteomes" id="UP000602260">
    <property type="component" value="Unassembled WGS sequence"/>
</dbReference>
<evidence type="ECO:0000256" key="3">
    <source>
        <dbReference type="ARBA" id="ARBA00023229"/>
    </source>
</evidence>
<evidence type="ECO:0000256" key="4">
    <source>
        <dbReference type="HAMAP-Rule" id="MF_00108"/>
    </source>
</evidence>
<evidence type="ECO:0000256" key="1">
    <source>
        <dbReference type="ARBA" id="ARBA00022679"/>
    </source>
</evidence>
<dbReference type="EC" id="2.7.7.60" evidence="4"/>
<dbReference type="SUPFAM" id="SSF53448">
    <property type="entry name" value="Nucleotide-diphospho-sugar transferases"/>
    <property type="match status" value="1"/>
</dbReference>
<evidence type="ECO:0000313" key="5">
    <source>
        <dbReference type="EMBL" id="MBC5717067.1"/>
    </source>
</evidence>
<keyword evidence="3 4" id="KW-0414">Isoprene biosynthesis</keyword>
<feature type="site" description="Positions MEP for the nucleophilic attack" evidence="4">
    <location>
        <position position="222"/>
    </location>
</feature>
<dbReference type="GO" id="GO:0019288">
    <property type="term" value="P:isopentenyl diphosphate biosynthetic process, methylerythritol 4-phosphate pathway"/>
    <property type="evidence" value="ECO:0007669"/>
    <property type="project" value="UniProtKB-UniRule"/>
</dbReference>
<gene>
    <name evidence="4 5" type="primary">ispD</name>
    <name evidence="5" type="ORF">H8S55_07020</name>
</gene>
<dbReference type="InterPro" id="IPR029044">
    <property type="entry name" value="Nucleotide-diphossugar_trans"/>
</dbReference>
<accession>A0A8J6J4M9</accession>
<keyword evidence="2 4" id="KW-0548">Nucleotidyltransferase</keyword>
<dbReference type="InterPro" id="IPR001228">
    <property type="entry name" value="IspD"/>
</dbReference>